<accession>A0A3A1P4V9</accession>
<keyword evidence="4" id="KW-1185">Reference proteome</keyword>
<dbReference type="PANTHER" id="PTHR41339:SF1">
    <property type="entry name" value="SECRETED PROTEIN"/>
    <property type="match status" value="1"/>
</dbReference>
<feature type="chain" id="PRO_5017376243" description="Lipoprotein" evidence="2">
    <location>
        <begin position="19"/>
        <end position="542"/>
    </location>
</feature>
<protein>
    <recommendedName>
        <fullName evidence="5">Lipoprotein</fullName>
    </recommendedName>
</protein>
<dbReference type="PANTHER" id="PTHR41339">
    <property type="entry name" value="LIPL48"/>
    <property type="match status" value="1"/>
</dbReference>
<dbReference type="OrthoDB" id="237393at2"/>
<evidence type="ECO:0000313" key="4">
    <source>
        <dbReference type="Proteomes" id="UP000265366"/>
    </source>
</evidence>
<gene>
    <name evidence="3" type="ORF">D2V17_08135</name>
</gene>
<evidence type="ECO:0000256" key="2">
    <source>
        <dbReference type="SAM" id="SignalP"/>
    </source>
</evidence>
<feature type="compositionally biased region" description="Polar residues" evidence="1">
    <location>
        <begin position="30"/>
        <end position="39"/>
    </location>
</feature>
<dbReference type="EMBL" id="QXFM01000073">
    <property type="protein sequence ID" value="RIV88146.1"/>
    <property type="molecule type" value="Genomic_DNA"/>
</dbReference>
<name>A0A3A1P4V9_9SPHN</name>
<dbReference type="AlphaFoldDB" id="A0A3A1P4V9"/>
<evidence type="ECO:0000256" key="1">
    <source>
        <dbReference type="SAM" id="MobiDB-lite"/>
    </source>
</evidence>
<reference evidence="3 4" key="1">
    <citation type="submission" date="2018-08" db="EMBL/GenBank/DDBJ databases">
        <title>Erythrobacter zhengii sp.nov., a bacterium isolated from deep-sea sediment.</title>
        <authorList>
            <person name="Fang C."/>
            <person name="Wu Y.-H."/>
            <person name="Sun C."/>
            <person name="Wang H."/>
            <person name="Cheng H."/>
            <person name="Meng F.-X."/>
            <person name="Wang C.-S."/>
            <person name="Xu X.-W."/>
        </authorList>
    </citation>
    <scope>NUCLEOTIDE SEQUENCE [LARGE SCALE GENOMIC DNA]</scope>
    <source>
        <strain evidence="3 4">CCTCC AB 2015396</strain>
    </source>
</reference>
<dbReference type="RefSeq" id="WP_119592570.1">
    <property type="nucleotide sequence ID" value="NZ_QXFM01000073.1"/>
</dbReference>
<evidence type="ECO:0000313" key="3">
    <source>
        <dbReference type="EMBL" id="RIV88146.1"/>
    </source>
</evidence>
<evidence type="ECO:0008006" key="5">
    <source>
        <dbReference type="Google" id="ProtNLM"/>
    </source>
</evidence>
<feature type="signal peptide" evidence="2">
    <location>
        <begin position="1"/>
        <end position="18"/>
    </location>
</feature>
<organism evidence="3 4">
    <name type="scientific">Aurantiacibacter xanthus</name>
    <dbReference type="NCBI Taxonomy" id="1784712"/>
    <lineage>
        <taxon>Bacteria</taxon>
        <taxon>Pseudomonadati</taxon>
        <taxon>Pseudomonadota</taxon>
        <taxon>Alphaproteobacteria</taxon>
        <taxon>Sphingomonadales</taxon>
        <taxon>Erythrobacteraceae</taxon>
        <taxon>Aurantiacibacter</taxon>
    </lineage>
</organism>
<sequence length="542" mass="55618">MTNLSRSLIIGTSVLALAACGPEQIASPGTGSVNIDYTDNSVTNPTPTPSSSPVVAAGDCPTLTADGSVALTNDGTVSGPTGSYRVCTLPGLITKSVTLPKLSGVLYRMNGRVNVGCDGGPVAPTNYTSTTVGCSTPLNADTNVTLTIEPGVILYGEKGASWLAVNRGNKIHAVGTPSKPIIFTSFENVAGVNNENTGGSQWGGVVLLGRATITDCELGTVGGTGAGACQRSTEGSTDPAQFGGNDDTYNAGSMEYVQLRYSGFALSTNKELQALTPSGVGTGTTLSHIQSHRSSDDGAEFFGGKVNMSYYIATGADDDSLDVDTGARLNVQYALLLPVPGQGDALMEIDSNGNEGNTPRTNLQVVNFLAYQPQTSSNNEGNDKAAVLFRGNADVTLYNGAIIAPQNECIRMTANTTAANRATLTARSVALQCSGTGDAKYIGDGSGDAFTAAQVRGFITGDASNKEDFTNTLTGTFFNGSNEDGVAVTSATGLSSFFVELSPNHIGAAWTGNADWYKGWTCNSSIANFGASSTACTSLPTT</sequence>
<feature type="compositionally biased region" description="Low complexity" evidence="1">
    <location>
        <begin position="40"/>
        <end position="54"/>
    </location>
</feature>
<keyword evidence="2" id="KW-0732">Signal</keyword>
<dbReference type="PROSITE" id="PS51257">
    <property type="entry name" value="PROKAR_LIPOPROTEIN"/>
    <property type="match status" value="1"/>
</dbReference>
<feature type="region of interest" description="Disordered" evidence="1">
    <location>
        <begin position="30"/>
        <end position="54"/>
    </location>
</feature>
<proteinExistence type="predicted"/>
<dbReference type="Proteomes" id="UP000265366">
    <property type="component" value="Unassembled WGS sequence"/>
</dbReference>
<comment type="caution">
    <text evidence="3">The sequence shown here is derived from an EMBL/GenBank/DDBJ whole genome shotgun (WGS) entry which is preliminary data.</text>
</comment>